<dbReference type="AlphaFoldDB" id="A0A0V1HWN1"/>
<evidence type="ECO:0000313" key="2">
    <source>
        <dbReference type="Proteomes" id="UP000055024"/>
    </source>
</evidence>
<keyword evidence="2" id="KW-1185">Reference proteome</keyword>
<name>A0A0V1HWN1_9BILA</name>
<comment type="caution">
    <text evidence="1">The sequence shown here is derived from an EMBL/GenBank/DDBJ whole genome shotgun (WGS) entry which is preliminary data.</text>
</comment>
<protein>
    <submittedName>
        <fullName evidence="1">Uncharacterized protein</fullName>
    </submittedName>
</protein>
<dbReference type="Proteomes" id="UP000055024">
    <property type="component" value="Unassembled WGS sequence"/>
</dbReference>
<reference evidence="1 2" key="1">
    <citation type="submission" date="2015-01" db="EMBL/GenBank/DDBJ databases">
        <title>Evolution of Trichinella species and genotypes.</title>
        <authorList>
            <person name="Korhonen P.K."/>
            <person name="Edoardo P."/>
            <person name="Giuseppe L.R."/>
            <person name="Gasser R.B."/>
        </authorList>
    </citation>
    <scope>NUCLEOTIDE SEQUENCE [LARGE SCALE GENOMIC DNA]</scope>
    <source>
        <strain evidence="1">ISS1029</strain>
    </source>
</reference>
<gene>
    <name evidence="1" type="ORF">T11_2830</name>
</gene>
<proteinExistence type="predicted"/>
<accession>A0A0V1HWN1</accession>
<organism evidence="1 2">
    <name type="scientific">Trichinella zimbabwensis</name>
    <dbReference type="NCBI Taxonomy" id="268475"/>
    <lineage>
        <taxon>Eukaryota</taxon>
        <taxon>Metazoa</taxon>
        <taxon>Ecdysozoa</taxon>
        <taxon>Nematoda</taxon>
        <taxon>Enoplea</taxon>
        <taxon>Dorylaimia</taxon>
        <taxon>Trichinellida</taxon>
        <taxon>Trichinellidae</taxon>
        <taxon>Trichinella</taxon>
    </lineage>
</organism>
<evidence type="ECO:0000313" key="1">
    <source>
        <dbReference type="EMBL" id="KRZ14450.1"/>
    </source>
</evidence>
<sequence>MIGIQILIRIIMMSNPLSSFQQGSNSQIHQGYHSRLLKNEHSLRHYENPNLVALSSATKQLSFNIRSMCIPALSRISNFGNNRALLNLTQFSQNVHAKFEKKLNDKSECNAVSNLKEVFSGGCLMRERQLLAHAIVTNIRIQLLCTLFNLPVHLYHCDW</sequence>
<dbReference type="EMBL" id="JYDP01000024">
    <property type="protein sequence ID" value="KRZ14450.1"/>
    <property type="molecule type" value="Genomic_DNA"/>
</dbReference>